<evidence type="ECO:0000313" key="3">
    <source>
        <dbReference type="Proteomes" id="UP000295023"/>
    </source>
</evidence>
<dbReference type="OrthoDB" id="2077946at2"/>
<name>A0A4V2WLQ2_9PROT</name>
<sequence>MRWTSSALLATPIQGTTTALRPKPDAGLGPHQSLISMSRGHDGAVQLVTTNFDRVFEQADPSLVPIAPPDLPDPTRPSALNGITHLHGKVSPAFQRL</sequence>
<dbReference type="Proteomes" id="UP000295023">
    <property type="component" value="Unassembled WGS sequence"/>
</dbReference>
<feature type="region of interest" description="Disordered" evidence="1">
    <location>
        <begin position="14"/>
        <end position="36"/>
    </location>
</feature>
<protein>
    <submittedName>
        <fullName evidence="2">Uncharacterized protein</fullName>
    </submittedName>
</protein>
<dbReference type="AlphaFoldDB" id="A0A4V2WLQ2"/>
<dbReference type="EMBL" id="SKBM01000006">
    <property type="protein sequence ID" value="TCZ63927.1"/>
    <property type="molecule type" value="Genomic_DNA"/>
</dbReference>
<accession>A0A4V2WLQ2</accession>
<gene>
    <name evidence="2" type="ORF">EXY23_08060</name>
</gene>
<keyword evidence="3" id="KW-1185">Reference proteome</keyword>
<comment type="caution">
    <text evidence="2">The sequence shown here is derived from an EMBL/GenBank/DDBJ whole genome shotgun (WGS) entry which is preliminary data.</text>
</comment>
<organism evidence="2 3">
    <name type="scientific">Roseicella aquatilis</name>
    <dbReference type="NCBI Taxonomy" id="2527868"/>
    <lineage>
        <taxon>Bacteria</taxon>
        <taxon>Pseudomonadati</taxon>
        <taxon>Pseudomonadota</taxon>
        <taxon>Alphaproteobacteria</taxon>
        <taxon>Acetobacterales</taxon>
        <taxon>Roseomonadaceae</taxon>
        <taxon>Roseicella</taxon>
    </lineage>
</organism>
<dbReference type="RefSeq" id="WP_132286763.1">
    <property type="nucleotide sequence ID" value="NZ_SKBM01000006.1"/>
</dbReference>
<evidence type="ECO:0000313" key="2">
    <source>
        <dbReference type="EMBL" id="TCZ63927.1"/>
    </source>
</evidence>
<reference evidence="2 3" key="1">
    <citation type="submission" date="2019-03" db="EMBL/GenBank/DDBJ databases">
        <title>Paracraurococcus aquatilis NE82 genome sequence.</title>
        <authorList>
            <person name="Zhao Y."/>
            <person name="Du Z."/>
        </authorList>
    </citation>
    <scope>NUCLEOTIDE SEQUENCE [LARGE SCALE GENOMIC DNA]</scope>
    <source>
        <strain evidence="2 3">NE82</strain>
    </source>
</reference>
<evidence type="ECO:0000256" key="1">
    <source>
        <dbReference type="SAM" id="MobiDB-lite"/>
    </source>
</evidence>
<proteinExistence type="predicted"/>